<keyword evidence="4" id="KW-1185">Reference proteome</keyword>
<reference evidence="3" key="1">
    <citation type="journal article" date="2014" name="Int. J. Syst. Evol. Microbiol.">
        <title>Complete genome of a new Firmicutes species belonging to the dominant human colonic microbiota ('Ruminococcus bicirculans') reveals two chromosomes and a selective capacity to utilize plant glucans.</title>
        <authorList>
            <consortium name="NISC Comparative Sequencing Program"/>
            <person name="Wegmann U."/>
            <person name="Louis P."/>
            <person name="Goesmann A."/>
            <person name="Henrissat B."/>
            <person name="Duncan S.H."/>
            <person name="Flint H.J."/>
        </authorList>
    </citation>
    <scope>NUCLEOTIDE SEQUENCE</scope>
    <source>
        <strain evidence="3">NBRC 107169</strain>
    </source>
</reference>
<feature type="signal peptide" evidence="1">
    <location>
        <begin position="1"/>
        <end position="24"/>
    </location>
</feature>
<protein>
    <submittedName>
        <fullName evidence="3">Glycerophosphoryl diester phosphodiesterase</fullName>
    </submittedName>
</protein>
<sequence length="324" mass="36309">MKKRYWIPLTIVGAIWAWNSSLLATPPPKAQAKLLSHRGVHQTFHRQDLTNQTCTATRIDNPRHDLIENTPDSTRAAFNAGADVVEIDIHPTTDGHFVVFHDWTLDCRTNGTGVTRKQSLAELQSLDIGHGYTADNGETFPLRGKYVGEMPELADFMRKIPGKKFLINFKSDDPAEGPAFMRFLKENTQVENQIFAVYGGARPTEHVLAARPGWLGYTKPQTKKCLIEYLAVGWTGIVPEPCKNRLVAIPANYSWALWGWPNRFQQRMVDAGSKIILLGPMGLDDPGSTGIDTLEQTSMIPTDFDGYVWTNRIELIGPHLKRSN</sequence>
<evidence type="ECO:0000259" key="2">
    <source>
        <dbReference type="PROSITE" id="PS51704"/>
    </source>
</evidence>
<feature type="domain" description="GP-PDE" evidence="2">
    <location>
        <begin position="49"/>
        <end position="324"/>
    </location>
</feature>
<dbReference type="Proteomes" id="UP001161405">
    <property type="component" value="Unassembled WGS sequence"/>
</dbReference>
<organism evidence="3 4">
    <name type="scientific">Maritalea porphyrae</name>
    <dbReference type="NCBI Taxonomy" id="880732"/>
    <lineage>
        <taxon>Bacteria</taxon>
        <taxon>Pseudomonadati</taxon>
        <taxon>Pseudomonadota</taxon>
        <taxon>Alphaproteobacteria</taxon>
        <taxon>Hyphomicrobiales</taxon>
        <taxon>Devosiaceae</taxon>
        <taxon>Maritalea</taxon>
    </lineage>
</organism>
<dbReference type="InterPro" id="IPR017946">
    <property type="entry name" value="PLC-like_Pdiesterase_TIM-brl"/>
</dbReference>
<name>A0ABQ5UVV5_9HYPH</name>
<dbReference type="Pfam" id="PF03009">
    <property type="entry name" value="GDPD"/>
    <property type="match status" value="1"/>
</dbReference>
<gene>
    <name evidence="3" type="ORF">GCM10007879_30610</name>
</gene>
<dbReference type="EMBL" id="BSNI01000002">
    <property type="protein sequence ID" value="GLQ18812.1"/>
    <property type="molecule type" value="Genomic_DNA"/>
</dbReference>
<dbReference type="PROSITE" id="PS51704">
    <property type="entry name" value="GP_PDE"/>
    <property type="match status" value="1"/>
</dbReference>
<dbReference type="PANTHER" id="PTHR43805">
    <property type="entry name" value="GLYCEROPHOSPHORYL DIESTER PHOSPHODIESTERASE"/>
    <property type="match status" value="1"/>
</dbReference>
<dbReference type="SUPFAM" id="SSF51695">
    <property type="entry name" value="PLC-like phosphodiesterases"/>
    <property type="match status" value="1"/>
</dbReference>
<dbReference type="RefSeq" id="WP_284365896.1">
    <property type="nucleotide sequence ID" value="NZ_BSNI01000002.1"/>
</dbReference>
<keyword evidence="1" id="KW-0732">Signal</keyword>
<feature type="chain" id="PRO_5046929221" evidence="1">
    <location>
        <begin position="25"/>
        <end position="324"/>
    </location>
</feature>
<comment type="caution">
    <text evidence="3">The sequence shown here is derived from an EMBL/GenBank/DDBJ whole genome shotgun (WGS) entry which is preliminary data.</text>
</comment>
<dbReference type="InterPro" id="IPR030395">
    <property type="entry name" value="GP_PDE_dom"/>
</dbReference>
<dbReference type="Gene3D" id="3.20.20.190">
    <property type="entry name" value="Phosphatidylinositol (PI) phosphodiesterase"/>
    <property type="match status" value="1"/>
</dbReference>
<dbReference type="PANTHER" id="PTHR43805:SF1">
    <property type="entry name" value="GP-PDE DOMAIN-CONTAINING PROTEIN"/>
    <property type="match status" value="1"/>
</dbReference>
<accession>A0ABQ5UVV5</accession>
<evidence type="ECO:0000313" key="4">
    <source>
        <dbReference type="Proteomes" id="UP001161405"/>
    </source>
</evidence>
<proteinExistence type="predicted"/>
<evidence type="ECO:0000256" key="1">
    <source>
        <dbReference type="SAM" id="SignalP"/>
    </source>
</evidence>
<reference evidence="3" key="2">
    <citation type="submission" date="2023-01" db="EMBL/GenBank/DDBJ databases">
        <title>Draft genome sequence of Maritalea porphyrae strain NBRC 107169.</title>
        <authorList>
            <person name="Sun Q."/>
            <person name="Mori K."/>
        </authorList>
    </citation>
    <scope>NUCLEOTIDE SEQUENCE</scope>
    <source>
        <strain evidence="3">NBRC 107169</strain>
    </source>
</reference>
<evidence type="ECO:0000313" key="3">
    <source>
        <dbReference type="EMBL" id="GLQ18812.1"/>
    </source>
</evidence>